<dbReference type="EMBL" id="MHOM01000038">
    <property type="protein sequence ID" value="OGZ63353.1"/>
    <property type="molecule type" value="Genomic_DNA"/>
</dbReference>
<feature type="transmembrane region" description="Helical" evidence="1">
    <location>
        <begin position="349"/>
        <end position="367"/>
    </location>
</feature>
<proteinExistence type="predicted"/>
<evidence type="ECO:0000256" key="1">
    <source>
        <dbReference type="SAM" id="Phobius"/>
    </source>
</evidence>
<feature type="transmembrane region" description="Helical" evidence="1">
    <location>
        <begin position="409"/>
        <end position="429"/>
    </location>
</feature>
<feature type="transmembrane region" description="Helical" evidence="1">
    <location>
        <begin position="229"/>
        <end position="246"/>
    </location>
</feature>
<comment type="caution">
    <text evidence="2">The sequence shown here is derived from an EMBL/GenBank/DDBJ whole genome shotgun (WGS) entry which is preliminary data.</text>
</comment>
<feature type="transmembrane region" description="Helical" evidence="1">
    <location>
        <begin position="255"/>
        <end position="278"/>
    </location>
</feature>
<feature type="transmembrane region" description="Helical" evidence="1">
    <location>
        <begin position="441"/>
        <end position="459"/>
    </location>
</feature>
<feature type="transmembrane region" description="Helical" evidence="1">
    <location>
        <begin position="208"/>
        <end position="223"/>
    </location>
</feature>
<dbReference type="AlphaFoldDB" id="A0A1G2HLM8"/>
<feature type="transmembrane region" description="Helical" evidence="1">
    <location>
        <begin position="180"/>
        <end position="196"/>
    </location>
</feature>
<keyword evidence="1" id="KW-1133">Transmembrane helix</keyword>
<protein>
    <recommendedName>
        <fullName evidence="4">Glycosyltransferase RgtA/B/C/D-like domain-containing protein</fullName>
    </recommendedName>
</protein>
<keyword evidence="1" id="KW-0472">Membrane</keyword>
<sequence length="607" mass="69304">MVANIKKTIADNFLFSIFIIIIMAVLIVRALPENHLDMTSADTLNTARWWSRDGFSTHYFLHLRSGYGKIVRYLDEPELNDHARGSVSGSLGRHKIYGTHYTSIDAIPVAILMKLGIKKIFFLRLPAILASIFGLIFLYAFIKKLLSNKYIAFTAVAYFGISPIFIKWADSMDFLPLGDFWGFLILLVSLSAFLYLNDSQKPLKTKKIYLYLVTIWISQLLLFSSSYHATFFIFIWLMGLTALYIYKNQNIKRKILLLSLLALLWVSAPVFGFALRIFQSVGYLGWQDAWLDIQSAFTAAGNRSGLGIVTRFEGMVKPFFSATGLLNVYTVLAPLGLSKLKNMIIGSRISTLYILPLLATLGAIIILKLKKITNYKLPYQYLIILLAAAPLVETFFLPFTGYREYIGRLTAPFVGIIIGIFVWMLFLALKNKKLTILNKLLFSPLLLLAVLLFIVQIILNNYSNLYNPYSVISNKDISFAEDMKNIESGEKAVFMINSSDTKIPEEELKKRWSLYDAANYNTNYMIWEYYFDMPLLNFTKPAYLAKDLIYLEKRAEFPFTAIIISDDEKIINELYINLAGKKLPLSKIKILNNRYFFTVSPIVKVGL</sequence>
<evidence type="ECO:0000313" key="2">
    <source>
        <dbReference type="EMBL" id="OGZ63353.1"/>
    </source>
</evidence>
<feature type="transmembrane region" description="Helical" evidence="1">
    <location>
        <begin position="149"/>
        <end position="168"/>
    </location>
</feature>
<keyword evidence="1" id="KW-0812">Transmembrane</keyword>
<accession>A0A1G2HLM8</accession>
<evidence type="ECO:0000313" key="3">
    <source>
        <dbReference type="Proteomes" id="UP000177190"/>
    </source>
</evidence>
<feature type="transmembrane region" description="Helical" evidence="1">
    <location>
        <begin position="12"/>
        <end position="31"/>
    </location>
</feature>
<organism evidence="2 3">
    <name type="scientific">Candidatus Staskawiczbacteria bacterium RIFCSPHIGHO2_01_FULL_36_16</name>
    <dbReference type="NCBI Taxonomy" id="1802200"/>
    <lineage>
        <taxon>Bacteria</taxon>
        <taxon>Candidatus Staskawicziibacteriota</taxon>
    </lineage>
</organism>
<dbReference type="Proteomes" id="UP000177190">
    <property type="component" value="Unassembled WGS sequence"/>
</dbReference>
<name>A0A1G2HLM8_9BACT</name>
<gene>
    <name evidence="2" type="ORF">A2812_01255</name>
</gene>
<evidence type="ECO:0008006" key="4">
    <source>
        <dbReference type="Google" id="ProtNLM"/>
    </source>
</evidence>
<feature type="transmembrane region" description="Helical" evidence="1">
    <location>
        <begin position="121"/>
        <end position="142"/>
    </location>
</feature>
<reference evidence="2 3" key="1">
    <citation type="journal article" date="2016" name="Nat. Commun.">
        <title>Thousands of microbial genomes shed light on interconnected biogeochemical processes in an aquifer system.</title>
        <authorList>
            <person name="Anantharaman K."/>
            <person name="Brown C.T."/>
            <person name="Hug L.A."/>
            <person name="Sharon I."/>
            <person name="Castelle C.J."/>
            <person name="Probst A.J."/>
            <person name="Thomas B.C."/>
            <person name="Singh A."/>
            <person name="Wilkins M.J."/>
            <person name="Karaoz U."/>
            <person name="Brodie E.L."/>
            <person name="Williams K.H."/>
            <person name="Hubbard S.S."/>
            <person name="Banfield J.F."/>
        </authorList>
    </citation>
    <scope>NUCLEOTIDE SEQUENCE [LARGE SCALE GENOMIC DNA]</scope>
</reference>
<feature type="transmembrane region" description="Helical" evidence="1">
    <location>
        <begin position="319"/>
        <end position="337"/>
    </location>
</feature>
<feature type="transmembrane region" description="Helical" evidence="1">
    <location>
        <begin position="379"/>
        <end position="397"/>
    </location>
</feature>